<evidence type="ECO:0000313" key="3">
    <source>
        <dbReference type="EMBL" id="KAL3779476.1"/>
    </source>
</evidence>
<evidence type="ECO:0000256" key="2">
    <source>
        <dbReference type="SAM" id="Phobius"/>
    </source>
</evidence>
<dbReference type="AlphaFoldDB" id="A0ABD3NVM8"/>
<dbReference type="EMBL" id="JALLPJ020000932">
    <property type="protein sequence ID" value="KAL3779476.1"/>
    <property type="molecule type" value="Genomic_DNA"/>
</dbReference>
<proteinExistence type="predicted"/>
<keyword evidence="2" id="KW-1133">Transmembrane helix</keyword>
<keyword evidence="2" id="KW-0472">Membrane</keyword>
<sequence>MTNRHPAKNPCQVSGVSYWIMEGLKYHDLSIESSKEEYQPKPKLQEQEDDAGDYTKMSVLNMSFPILVFFIGAFVAIIFRMTKTKSREKLTKGLRRLSSVVSTRHLPEQGKDGSDGESLGPGSASENGLDEDDLFLTTRGNIDSIARRVQELIEAELAKEKKYV</sequence>
<feature type="region of interest" description="Disordered" evidence="1">
    <location>
        <begin position="101"/>
        <end position="131"/>
    </location>
</feature>
<name>A0ABD3NVM8_9STRA</name>
<accession>A0ABD3NVM8</accession>
<keyword evidence="4" id="KW-1185">Reference proteome</keyword>
<gene>
    <name evidence="3" type="ORF">ACHAWO_006461</name>
</gene>
<reference evidence="3 4" key="1">
    <citation type="submission" date="2024-10" db="EMBL/GenBank/DDBJ databases">
        <title>Updated reference genomes for cyclostephanoid diatoms.</title>
        <authorList>
            <person name="Roberts W.R."/>
            <person name="Alverson A.J."/>
        </authorList>
    </citation>
    <scope>NUCLEOTIDE SEQUENCE [LARGE SCALE GENOMIC DNA]</scope>
    <source>
        <strain evidence="3 4">AJA010-31</strain>
    </source>
</reference>
<feature type="compositionally biased region" description="Basic and acidic residues" evidence="1">
    <location>
        <begin position="105"/>
        <end position="114"/>
    </location>
</feature>
<evidence type="ECO:0000313" key="4">
    <source>
        <dbReference type="Proteomes" id="UP001530400"/>
    </source>
</evidence>
<comment type="caution">
    <text evidence="3">The sequence shown here is derived from an EMBL/GenBank/DDBJ whole genome shotgun (WGS) entry which is preliminary data.</text>
</comment>
<protein>
    <submittedName>
        <fullName evidence="3">Uncharacterized protein</fullName>
    </submittedName>
</protein>
<keyword evidence="2" id="KW-0812">Transmembrane</keyword>
<feature type="transmembrane region" description="Helical" evidence="2">
    <location>
        <begin position="59"/>
        <end position="79"/>
    </location>
</feature>
<organism evidence="3 4">
    <name type="scientific">Cyclotella atomus</name>
    <dbReference type="NCBI Taxonomy" id="382360"/>
    <lineage>
        <taxon>Eukaryota</taxon>
        <taxon>Sar</taxon>
        <taxon>Stramenopiles</taxon>
        <taxon>Ochrophyta</taxon>
        <taxon>Bacillariophyta</taxon>
        <taxon>Coscinodiscophyceae</taxon>
        <taxon>Thalassiosirophycidae</taxon>
        <taxon>Stephanodiscales</taxon>
        <taxon>Stephanodiscaceae</taxon>
        <taxon>Cyclotella</taxon>
    </lineage>
</organism>
<dbReference type="Proteomes" id="UP001530400">
    <property type="component" value="Unassembled WGS sequence"/>
</dbReference>
<evidence type="ECO:0000256" key="1">
    <source>
        <dbReference type="SAM" id="MobiDB-lite"/>
    </source>
</evidence>